<evidence type="ECO:0000256" key="1">
    <source>
        <dbReference type="ARBA" id="ARBA00001946"/>
    </source>
</evidence>
<dbReference type="GO" id="GO:0005975">
    <property type="term" value="P:carbohydrate metabolic process"/>
    <property type="evidence" value="ECO:0007669"/>
    <property type="project" value="InterPro"/>
</dbReference>
<sequence>MYSGRRAGMARKLLINADDFGFDHDTAAATVALFEKGALTSATIMTGMPASLHAMEYARENGSRFSFGLHFNLVDAHAPMSSSTASLVDADGLFRSSREQRIRALFNLLDSRALADEFECQLRALLDNGVRVTHIDSHGHLHKFPRVVRAIAPVMSKYGIKRIRLPQTLYFRRKMARSLINRYCRSEFDGFETTDNLWAVDEHRAGWFERLLAALPDGVTELAVHPGSIEPWRRIESAPLLDERFHALLKTHATQLVDYREI</sequence>
<dbReference type="EMBL" id="CP044205">
    <property type="protein sequence ID" value="QFY42175.1"/>
    <property type="molecule type" value="Genomic_DNA"/>
</dbReference>
<keyword evidence="7" id="KW-1185">Reference proteome</keyword>
<evidence type="ECO:0000313" key="6">
    <source>
        <dbReference type="EMBL" id="QFY42175.1"/>
    </source>
</evidence>
<protein>
    <submittedName>
        <fullName evidence="6">ChbG/HpnK family deacetylase</fullName>
    </submittedName>
</protein>
<evidence type="ECO:0000256" key="5">
    <source>
        <dbReference type="ARBA" id="ARBA00023277"/>
    </source>
</evidence>
<dbReference type="InterPro" id="IPR011330">
    <property type="entry name" value="Glyco_hydro/deAcase_b/a-brl"/>
</dbReference>
<dbReference type="FunCoup" id="A0A5Q0BE86">
    <property type="interactions" value="15"/>
</dbReference>
<reference evidence="6 7" key="1">
    <citation type="submission" date="2019-09" db="EMBL/GenBank/DDBJ databases">
        <title>Ecophysiology of the spiral-shaped methanotroph Methylospira mobilis as revealed by the complete genome sequence.</title>
        <authorList>
            <person name="Oshkin I.Y."/>
            <person name="Dedysh S.N."/>
            <person name="Miroshnikov K."/>
            <person name="Danilova O.V."/>
            <person name="Hakobyan A."/>
            <person name="Liesack W."/>
        </authorList>
    </citation>
    <scope>NUCLEOTIDE SEQUENCE [LARGE SCALE GENOMIC DNA]</scope>
    <source>
        <strain evidence="6 7">Shm1</strain>
    </source>
</reference>
<dbReference type="Proteomes" id="UP000325755">
    <property type="component" value="Chromosome"/>
</dbReference>
<evidence type="ECO:0000256" key="4">
    <source>
        <dbReference type="ARBA" id="ARBA00022842"/>
    </source>
</evidence>
<gene>
    <name evidence="6" type="ORF">F6R98_05615</name>
</gene>
<dbReference type="GO" id="GO:0046872">
    <property type="term" value="F:metal ion binding"/>
    <property type="evidence" value="ECO:0007669"/>
    <property type="project" value="UniProtKB-KW"/>
</dbReference>
<proteinExistence type="predicted"/>
<dbReference type="OrthoDB" id="9774177at2"/>
<dbReference type="Gene3D" id="3.20.20.370">
    <property type="entry name" value="Glycoside hydrolase/deacetylase"/>
    <property type="match status" value="1"/>
</dbReference>
<keyword evidence="2" id="KW-0479">Metal-binding</keyword>
<dbReference type="InterPro" id="IPR006879">
    <property type="entry name" value="YdjC-like"/>
</dbReference>
<dbReference type="GO" id="GO:0019213">
    <property type="term" value="F:deacetylase activity"/>
    <property type="evidence" value="ECO:0007669"/>
    <property type="project" value="TreeGrafter"/>
</dbReference>
<dbReference type="GO" id="GO:0016787">
    <property type="term" value="F:hydrolase activity"/>
    <property type="evidence" value="ECO:0007669"/>
    <property type="project" value="UniProtKB-KW"/>
</dbReference>
<dbReference type="AlphaFoldDB" id="A0A5Q0BE86"/>
<comment type="cofactor">
    <cofactor evidence="1">
        <name>Mg(2+)</name>
        <dbReference type="ChEBI" id="CHEBI:18420"/>
    </cofactor>
</comment>
<evidence type="ECO:0000256" key="2">
    <source>
        <dbReference type="ARBA" id="ARBA00022723"/>
    </source>
</evidence>
<dbReference type="PANTHER" id="PTHR31609:SF1">
    <property type="entry name" value="CARBOHYDRATE DEACETYLASE"/>
    <property type="match status" value="1"/>
</dbReference>
<dbReference type="InParanoid" id="A0A5Q0BE86"/>
<dbReference type="Pfam" id="PF04794">
    <property type="entry name" value="YdjC"/>
    <property type="match status" value="1"/>
</dbReference>
<evidence type="ECO:0000313" key="7">
    <source>
        <dbReference type="Proteomes" id="UP000325755"/>
    </source>
</evidence>
<name>A0A5Q0BE86_9GAMM</name>
<keyword evidence="3" id="KW-0378">Hydrolase</keyword>
<keyword evidence="5" id="KW-0119">Carbohydrate metabolism</keyword>
<organism evidence="6 7">
    <name type="scientific">Candidatus Methylospira mobilis</name>
    <dbReference type="NCBI Taxonomy" id="1808979"/>
    <lineage>
        <taxon>Bacteria</taxon>
        <taxon>Pseudomonadati</taxon>
        <taxon>Pseudomonadota</taxon>
        <taxon>Gammaproteobacteria</taxon>
        <taxon>Methylococcales</taxon>
        <taxon>Methylococcaceae</taxon>
        <taxon>Candidatus Methylospira</taxon>
    </lineage>
</organism>
<dbReference type="KEGG" id="mmob:F6R98_05615"/>
<accession>A0A5Q0BE86</accession>
<keyword evidence="4" id="KW-0460">Magnesium</keyword>
<dbReference type="PANTHER" id="PTHR31609">
    <property type="entry name" value="YDJC DEACETYLASE FAMILY MEMBER"/>
    <property type="match status" value="1"/>
</dbReference>
<evidence type="ECO:0000256" key="3">
    <source>
        <dbReference type="ARBA" id="ARBA00022801"/>
    </source>
</evidence>
<dbReference type="SUPFAM" id="SSF88713">
    <property type="entry name" value="Glycoside hydrolase/deacetylase"/>
    <property type="match status" value="1"/>
</dbReference>